<dbReference type="AlphaFoldDB" id="A0A1G2PHP1"/>
<name>A0A1G2PHP1_9BACT</name>
<accession>A0A1G2PHP1</accession>
<evidence type="ECO:0000313" key="2">
    <source>
        <dbReference type="Proteomes" id="UP000177629"/>
    </source>
</evidence>
<evidence type="ECO:0000313" key="1">
    <source>
        <dbReference type="EMBL" id="OHA47865.1"/>
    </source>
</evidence>
<comment type="caution">
    <text evidence="1">The sequence shown here is derived from an EMBL/GenBank/DDBJ whole genome shotgun (WGS) entry which is preliminary data.</text>
</comment>
<proteinExistence type="predicted"/>
<protein>
    <submittedName>
        <fullName evidence="1">Uncharacterized protein</fullName>
    </submittedName>
</protein>
<gene>
    <name evidence="1" type="ORF">A2806_02380</name>
</gene>
<dbReference type="STRING" id="1802362.A2806_02380"/>
<dbReference type="EMBL" id="MHSS01000013">
    <property type="protein sequence ID" value="OHA47865.1"/>
    <property type="molecule type" value="Genomic_DNA"/>
</dbReference>
<organism evidence="1 2">
    <name type="scientific">Candidatus Terrybacteria bacterium RIFCSPHIGHO2_01_FULL_48_17</name>
    <dbReference type="NCBI Taxonomy" id="1802362"/>
    <lineage>
        <taxon>Bacteria</taxon>
        <taxon>Candidatus Terryibacteriota</taxon>
    </lineage>
</organism>
<dbReference type="Proteomes" id="UP000177629">
    <property type="component" value="Unassembled WGS sequence"/>
</dbReference>
<sequence>MIRTAIGFLTIAILLVAFQFPLPSQQRVMLNIEESDILFSPYTVWREESLPFPKERITDPVNIVFVHATVGKIGTRLQENGWTRTSGTPQFLYIANERVKTSAQFAYPDIQNSRFHVRLFPYKHFVFGAVHLEKNKEGGGHALVSWEEAEQFLADMFADFAQQKSGRVTEINFRNINNDGKITLIDLAPL</sequence>
<reference evidence="1 2" key="1">
    <citation type="journal article" date="2016" name="Nat. Commun.">
        <title>Thousands of microbial genomes shed light on interconnected biogeochemical processes in an aquifer system.</title>
        <authorList>
            <person name="Anantharaman K."/>
            <person name="Brown C.T."/>
            <person name="Hug L.A."/>
            <person name="Sharon I."/>
            <person name="Castelle C.J."/>
            <person name="Probst A.J."/>
            <person name="Thomas B.C."/>
            <person name="Singh A."/>
            <person name="Wilkins M.J."/>
            <person name="Karaoz U."/>
            <person name="Brodie E.L."/>
            <person name="Williams K.H."/>
            <person name="Hubbard S.S."/>
            <person name="Banfield J.F."/>
        </authorList>
    </citation>
    <scope>NUCLEOTIDE SEQUENCE [LARGE SCALE GENOMIC DNA]</scope>
</reference>